<keyword evidence="7" id="KW-1185">Reference proteome</keyword>
<dbReference type="PANTHER" id="PTHR46847">
    <property type="entry name" value="D-ALLOSE-BINDING PERIPLASMIC PROTEIN-RELATED"/>
    <property type="match status" value="1"/>
</dbReference>
<evidence type="ECO:0000313" key="7">
    <source>
        <dbReference type="Proteomes" id="UP000068164"/>
    </source>
</evidence>
<dbReference type="Pfam" id="PF13407">
    <property type="entry name" value="Peripla_BP_4"/>
    <property type="match status" value="1"/>
</dbReference>
<evidence type="ECO:0000256" key="3">
    <source>
        <dbReference type="ARBA" id="ARBA00022729"/>
    </source>
</evidence>
<comment type="caution">
    <text evidence="6">The sequence shown here is derived from an EMBL/GenBank/DDBJ whole genome shotgun (WGS) entry which is preliminary data.</text>
</comment>
<dbReference type="GO" id="GO:0030313">
    <property type="term" value="C:cell envelope"/>
    <property type="evidence" value="ECO:0007669"/>
    <property type="project" value="UniProtKB-SubCell"/>
</dbReference>
<comment type="similarity">
    <text evidence="2">Belongs to the bacterial solute-binding protein 2 family.</text>
</comment>
<feature type="chain" id="PRO_5007137176" evidence="4">
    <location>
        <begin position="21"/>
        <end position="314"/>
    </location>
</feature>
<proteinExistence type="inferred from homology"/>
<dbReference type="GO" id="GO:0030246">
    <property type="term" value="F:carbohydrate binding"/>
    <property type="evidence" value="ECO:0007669"/>
    <property type="project" value="UniProtKB-ARBA"/>
</dbReference>
<dbReference type="SUPFAM" id="SSF53822">
    <property type="entry name" value="Periplasmic binding protein-like I"/>
    <property type="match status" value="1"/>
</dbReference>
<dbReference type="EMBL" id="LNCD01000058">
    <property type="protein sequence ID" value="KWV54835.1"/>
    <property type="molecule type" value="Genomic_DNA"/>
</dbReference>
<evidence type="ECO:0000259" key="5">
    <source>
        <dbReference type="Pfam" id="PF13407"/>
    </source>
</evidence>
<dbReference type="Proteomes" id="UP000068164">
    <property type="component" value="Unassembled WGS sequence"/>
</dbReference>
<dbReference type="InterPro" id="IPR028082">
    <property type="entry name" value="Peripla_BP_I"/>
</dbReference>
<dbReference type="OrthoDB" id="250606at2"/>
<sequence>MKSLCLAAALAAMMGSAAFAETIGVSMQSFDNNFQTLLREGITARASQVDGVSVQVEDAQTDISKQLNQVNNFIAAGVDAIVMTLTDTSAAPGISEAAEKAGIPLVYLNLEPDNSGKLPEKQAYVGSKETDSGRLGAEAACSLLKEKGKASDAQVYILMGDLAHQASRDRTNSFKEALAAGDCKGVTIADEQSAAWNRTTAMDLTTNWITAGKPIDVVFANNDEMAIGAVQALKAAGVSMNDVIVIGIDATQDALAAMAAGDLDATVFQNAKSQSASAVDSAVALARGKAIDKQVWVPFELVTPKNMADYTNKN</sequence>
<evidence type="ECO:0000256" key="1">
    <source>
        <dbReference type="ARBA" id="ARBA00004196"/>
    </source>
</evidence>
<comment type="subcellular location">
    <subcellularLocation>
        <location evidence="1">Cell envelope</location>
    </subcellularLocation>
</comment>
<dbReference type="PANTHER" id="PTHR46847:SF1">
    <property type="entry name" value="D-ALLOSE-BINDING PERIPLASMIC PROTEIN-RELATED"/>
    <property type="match status" value="1"/>
</dbReference>
<protein>
    <submittedName>
        <fullName evidence="6">Rhizopine-binding protein</fullName>
    </submittedName>
</protein>
<dbReference type="AlphaFoldDB" id="A0A109JTG7"/>
<evidence type="ECO:0000256" key="4">
    <source>
        <dbReference type="SAM" id="SignalP"/>
    </source>
</evidence>
<keyword evidence="3 4" id="KW-0732">Signal</keyword>
<feature type="domain" description="Periplasmic binding protein" evidence="5">
    <location>
        <begin position="23"/>
        <end position="289"/>
    </location>
</feature>
<dbReference type="Gene3D" id="3.40.50.2300">
    <property type="match status" value="2"/>
</dbReference>
<reference evidence="6 7" key="1">
    <citation type="submission" date="2015-11" db="EMBL/GenBank/DDBJ databases">
        <title>Draft Genome Sequence of the Strain BR 10423 (Rhizobium sp.) isolated from nodules of Mimosa pudica.</title>
        <authorList>
            <person name="Barauna A.C."/>
            <person name="Zilli J.E."/>
            <person name="Simoes-Araujo J.L."/>
            <person name="Reis V.M."/>
            <person name="James E.K."/>
            <person name="Reis F.B.Jr."/>
            <person name="Rouws L.F."/>
            <person name="Passos S.R."/>
            <person name="Gois S.R."/>
        </authorList>
    </citation>
    <scope>NUCLEOTIDE SEQUENCE [LARGE SCALE GENOMIC DNA]</scope>
    <source>
        <strain evidence="6 7">BR10423</strain>
    </source>
</reference>
<accession>A0A109JTG7</accession>
<dbReference type="InterPro" id="IPR025997">
    <property type="entry name" value="SBP_2_dom"/>
</dbReference>
<dbReference type="RefSeq" id="WP_062369761.1">
    <property type="nucleotide sequence ID" value="NZ_LNCD01000058.1"/>
</dbReference>
<feature type="signal peptide" evidence="4">
    <location>
        <begin position="1"/>
        <end position="20"/>
    </location>
</feature>
<evidence type="ECO:0000256" key="2">
    <source>
        <dbReference type="ARBA" id="ARBA00007639"/>
    </source>
</evidence>
<evidence type="ECO:0000313" key="6">
    <source>
        <dbReference type="EMBL" id="KWV54835.1"/>
    </source>
</evidence>
<gene>
    <name evidence="6" type="ORF">AS026_38445</name>
</gene>
<organism evidence="6 7">
    <name type="scientific">Rhizobium altiplani</name>
    <dbReference type="NCBI Taxonomy" id="1864509"/>
    <lineage>
        <taxon>Bacteria</taxon>
        <taxon>Pseudomonadati</taxon>
        <taxon>Pseudomonadota</taxon>
        <taxon>Alphaproteobacteria</taxon>
        <taxon>Hyphomicrobiales</taxon>
        <taxon>Rhizobiaceae</taxon>
        <taxon>Rhizobium/Agrobacterium group</taxon>
        <taxon>Rhizobium</taxon>
    </lineage>
</organism>
<name>A0A109JTG7_9HYPH</name>